<dbReference type="PANTHER" id="PTHR36181">
    <property type="entry name" value="INTRON-ENCODED ENDONUCLEASE AI3-RELATED"/>
    <property type="match status" value="1"/>
</dbReference>
<evidence type="ECO:0000313" key="2">
    <source>
        <dbReference type="EMBL" id="AHY04902.1"/>
    </source>
</evidence>
<dbReference type="InterPro" id="IPR004860">
    <property type="entry name" value="LAGLIDADG_dom"/>
</dbReference>
<dbReference type="Pfam" id="PF00961">
    <property type="entry name" value="LAGLIDADG_1"/>
    <property type="match status" value="2"/>
</dbReference>
<dbReference type="GO" id="GO:0005739">
    <property type="term" value="C:mitochondrion"/>
    <property type="evidence" value="ECO:0007669"/>
    <property type="project" value="UniProtKB-ARBA"/>
</dbReference>
<dbReference type="Gene3D" id="3.10.28.10">
    <property type="entry name" value="Homing endonucleases"/>
    <property type="match status" value="2"/>
</dbReference>
<dbReference type="RefSeq" id="YP_009029649.1">
    <property type="nucleotide sequence ID" value="NC_024093.1"/>
</dbReference>
<feature type="domain" description="Homing endonuclease LAGLIDADG" evidence="1">
    <location>
        <begin position="181"/>
        <end position="274"/>
    </location>
</feature>
<dbReference type="InterPro" id="IPR027434">
    <property type="entry name" value="Homing_endonucl"/>
</dbReference>
<dbReference type="AlphaFoldDB" id="A0A023UPJ4"/>
<keyword evidence="2" id="KW-0496">Mitochondrion</keyword>
<organism evidence="2">
    <name type="scientific">Magnusiomyces ingens</name>
    <dbReference type="NCBI Taxonomy" id="44077"/>
    <lineage>
        <taxon>Eukaryota</taxon>
        <taxon>Fungi</taxon>
        <taxon>Dikarya</taxon>
        <taxon>Ascomycota</taxon>
        <taxon>Saccharomycotina</taxon>
        <taxon>Dipodascomycetes</taxon>
        <taxon>Dipodascales</taxon>
        <taxon>Dipodascaceae</taxon>
        <taxon>Magnusiomyces</taxon>
    </lineage>
</organism>
<evidence type="ECO:0000259" key="1">
    <source>
        <dbReference type="Pfam" id="PF00961"/>
    </source>
</evidence>
<accession>A0A023UPJ4</accession>
<dbReference type="SUPFAM" id="SSF55608">
    <property type="entry name" value="Homing endonucleases"/>
    <property type="match status" value="2"/>
</dbReference>
<gene>
    <name evidence="2" type="primary">orf289</name>
</gene>
<sequence length="289" mass="34549">KENINIELLLPTFGMITDYVMKLKKMKEEMKKESINMPKGFLEMFVGFIDGDGYMHVGRTTKGYIRMKMVINLHMKDYSTLEYFKEMLKMGHLTMYKSRGETYARYMMSKTDMQYMLMPLLEHHGLYFLTKNRSMQYNKMLYMLKNNIKIYSNMPTEMPMMKSLPITKEDYLNMPFLKNWLVGFTMADGTFMIKNNKDACYQMTQKVDIPLFEALYLLLNNNTKKMYLHTGNKYGMLNLSSMKDMQEVINFFSFNGNYPLIGSKLIQYEKWIKYLKESYRYKDLNFPNI</sequence>
<proteinExistence type="predicted"/>
<dbReference type="EMBL" id="KJ459950">
    <property type="protein sequence ID" value="AHY04902.1"/>
    <property type="molecule type" value="Genomic_DNA"/>
</dbReference>
<reference evidence="2" key="1">
    <citation type="journal article" date="2014" name="Proc. Natl. Acad. Sci. U.S.A.">
        <title>Massive programmed translational jumping in mitochondria.</title>
        <authorList>
            <person name="Lang B.F."/>
            <person name="Jakubkova M."/>
            <person name="Hegedusova E."/>
            <person name="Daoud R."/>
            <person name="Forget L."/>
            <person name="Brejova B."/>
            <person name="Vinar T."/>
            <person name="Kosa P."/>
            <person name="Fricova D."/>
            <person name="Nebohacova M."/>
            <person name="Griac P."/>
            <person name="Tomaska L."/>
            <person name="Burger G."/>
            <person name="Nosek J."/>
        </authorList>
    </citation>
    <scope>NUCLEOTIDE SEQUENCE</scope>
    <source>
        <strain evidence="2">NRRL Y-17630</strain>
    </source>
</reference>
<protein>
    <recommendedName>
        <fullName evidence="1">Homing endonuclease LAGLIDADG domain-containing protein</fullName>
    </recommendedName>
</protein>
<dbReference type="EMBL" id="MK456488">
    <property type="protein sequence ID" value="QUX32913.1"/>
    <property type="molecule type" value="Genomic_DNA"/>
</dbReference>
<evidence type="ECO:0000313" key="3">
    <source>
        <dbReference type="EMBL" id="QUX32913.1"/>
    </source>
</evidence>
<dbReference type="InterPro" id="IPR051289">
    <property type="entry name" value="LAGLIDADG_Endonuclease"/>
</dbReference>
<name>A0A023UPJ4_9ASCO</name>
<feature type="non-terminal residue" evidence="2">
    <location>
        <position position="1"/>
    </location>
</feature>
<feature type="domain" description="Homing endonuclease LAGLIDADG" evidence="1">
    <location>
        <begin position="46"/>
        <end position="140"/>
    </location>
</feature>
<dbReference type="GO" id="GO:0004519">
    <property type="term" value="F:endonuclease activity"/>
    <property type="evidence" value="ECO:0007669"/>
    <property type="project" value="InterPro"/>
</dbReference>
<reference evidence="3" key="2">
    <citation type="submission" date="2019-01" db="EMBL/GenBank/DDBJ databases">
        <title>Mitochondrial genome of the yeast Magnusiomyces ingens.</title>
        <authorList>
            <person name="Jakubkova M."/>
            <person name="Brejova B."/>
            <person name="Vinar T."/>
            <person name="Nosek J."/>
        </authorList>
    </citation>
    <scope>NUCLEOTIDE SEQUENCE</scope>
    <source>
        <strain evidence="3">CBS 523.90</strain>
    </source>
</reference>
<dbReference type="GeneID" id="19350946"/>
<geneLocation type="mitochondrion" evidence="2"/>
<dbReference type="PANTHER" id="PTHR36181:SF2">
    <property type="entry name" value="INTRON-ENCODED ENDONUCLEASE AI3-RELATED"/>
    <property type="match status" value="1"/>
</dbReference>